<feature type="transmembrane region" description="Helical" evidence="7">
    <location>
        <begin position="308"/>
        <end position="332"/>
    </location>
</feature>
<dbReference type="Proteomes" id="UP000324020">
    <property type="component" value="Unassembled WGS sequence"/>
</dbReference>
<dbReference type="AlphaFoldDB" id="A0A1G7GYN4"/>
<feature type="domain" description="ABC transmembrane type-1" evidence="8">
    <location>
        <begin position="188"/>
        <end position="389"/>
    </location>
</feature>
<accession>A0A1G7GYN4</accession>
<dbReference type="OrthoDB" id="312811at2157"/>
<name>A0A1G7GYN4_9EURY</name>
<evidence type="ECO:0000256" key="5">
    <source>
        <dbReference type="ARBA" id="ARBA00022989"/>
    </source>
</evidence>
<keyword evidence="4 7" id="KW-0812">Transmembrane</keyword>
<dbReference type="GO" id="GO:0005886">
    <property type="term" value="C:plasma membrane"/>
    <property type="evidence" value="ECO:0007669"/>
    <property type="project" value="UniProtKB-SubCell"/>
</dbReference>
<evidence type="ECO:0000256" key="1">
    <source>
        <dbReference type="ARBA" id="ARBA00004651"/>
    </source>
</evidence>
<evidence type="ECO:0000256" key="2">
    <source>
        <dbReference type="ARBA" id="ARBA00022448"/>
    </source>
</evidence>
<keyword evidence="10" id="KW-1185">Reference proteome</keyword>
<dbReference type="Gene3D" id="1.10.3720.10">
    <property type="entry name" value="MetI-like"/>
    <property type="match status" value="1"/>
</dbReference>
<dbReference type="PANTHER" id="PTHR43386:SF1">
    <property type="entry name" value="D,D-DIPEPTIDE TRANSPORT SYSTEM PERMEASE PROTEIN DDPC-RELATED"/>
    <property type="match status" value="1"/>
</dbReference>
<keyword evidence="6 7" id="KW-0472">Membrane</keyword>
<organism evidence="9 10">
    <name type="scientific">Halorubrum xinjiangense</name>
    <dbReference type="NCBI Taxonomy" id="261291"/>
    <lineage>
        <taxon>Archaea</taxon>
        <taxon>Methanobacteriati</taxon>
        <taxon>Methanobacteriota</taxon>
        <taxon>Stenosarchaea group</taxon>
        <taxon>Halobacteria</taxon>
        <taxon>Halobacteriales</taxon>
        <taxon>Haloferacaceae</taxon>
        <taxon>Halorubrum</taxon>
    </lineage>
</organism>
<evidence type="ECO:0000256" key="3">
    <source>
        <dbReference type="ARBA" id="ARBA00022475"/>
    </source>
</evidence>
<evidence type="ECO:0000256" key="6">
    <source>
        <dbReference type="ARBA" id="ARBA00023136"/>
    </source>
</evidence>
<keyword evidence="2 7" id="KW-0813">Transport</keyword>
<feature type="transmembrane region" description="Helical" evidence="7">
    <location>
        <begin position="65"/>
        <end position="83"/>
    </location>
</feature>
<protein>
    <submittedName>
        <fullName evidence="9">Peptide/nickel transport system permease protein</fullName>
    </submittedName>
</protein>
<feature type="transmembrane region" description="Helical" evidence="7">
    <location>
        <begin position="252"/>
        <end position="270"/>
    </location>
</feature>
<dbReference type="EMBL" id="FNBO01000001">
    <property type="protein sequence ID" value="SDE93211.1"/>
    <property type="molecule type" value="Genomic_DNA"/>
</dbReference>
<dbReference type="InterPro" id="IPR035906">
    <property type="entry name" value="MetI-like_sf"/>
</dbReference>
<evidence type="ECO:0000259" key="8">
    <source>
        <dbReference type="PROSITE" id="PS50928"/>
    </source>
</evidence>
<dbReference type="Pfam" id="PF00528">
    <property type="entry name" value="BPD_transp_1"/>
    <property type="match status" value="1"/>
</dbReference>
<dbReference type="GO" id="GO:0055085">
    <property type="term" value="P:transmembrane transport"/>
    <property type="evidence" value="ECO:0007669"/>
    <property type="project" value="InterPro"/>
</dbReference>
<feature type="transmembrane region" description="Helical" evidence="7">
    <location>
        <begin position="227"/>
        <end position="246"/>
    </location>
</feature>
<dbReference type="PANTHER" id="PTHR43386">
    <property type="entry name" value="OLIGOPEPTIDE TRANSPORT SYSTEM PERMEASE PROTEIN APPC"/>
    <property type="match status" value="1"/>
</dbReference>
<dbReference type="CDD" id="cd06261">
    <property type="entry name" value="TM_PBP2"/>
    <property type="match status" value="1"/>
</dbReference>
<gene>
    <name evidence="9" type="ORF">SAMN04488067_101123</name>
</gene>
<sequence>MPPTEDAPQFEDLDWDDIQRSKRTVTAERAALVVGVALIALVRAYQWLSAGPYLIGDLRPATVDWVFLLAATVVAAYGVIPFAKRLRRRRVSLFDALRRRPAVALSSAFVAGLLAVGVAGPALGGSPPLRFHHAFHPPVGFASTVPPQECLGVETGGAFDRVCHGTWEYPLGTNKRGHPLGFLLIAGARTAAYVTVISAAFIVPLAAAVGVVAGIRGGVVDDLLSAYVDVQLCIPALLLYFIGYAYYGPSLLLLLATFGLLSWGGIARLVRSEVIQRRGEGYVLVARSLGASGAYVARRHIIPNSTNTLVPAVFQLLALFVLIEAGVAFLGFHEVGTYSWGSTISESSNAAIAGQLQERAEQPAYKIWWASTLPAAALTATLVAFKTLGDGVRDALDPRGDRS</sequence>
<feature type="transmembrane region" description="Helical" evidence="7">
    <location>
        <begin position="29"/>
        <end position="45"/>
    </location>
</feature>
<dbReference type="PROSITE" id="PS50928">
    <property type="entry name" value="ABC_TM1"/>
    <property type="match status" value="1"/>
</dbReference>
<keyword evidence="5 7" id="KW-1133">Transmembrane helix</keyword>
<keyword evidence="3" id="KW-1003">Cell membrane</keyword>
<feature type="transmembrane region" description="Helical" evidence="7">
    <location>
        <begin position="103"/>
        <end position="123"/>
    </location>
</feature>
<dbReference type="InterPro" id="IPR050366">
    <property type="entry name" value="BP-dependent_transpt_permease"/>
</dbReference>
<feature type="transmembrane region" description="Helical" evidence="7">
    <location>
        <begin position="367"/>
        <end position="385"/>
    </location>
</feature>
<dbReference type="InterPro" id="IPR000515">
    <property type="entry name" value="MetI-like"/>
</dbReference>
<evidence type="ECO:0000313" key="10">
    <source>
        <dbReference type="Proteomes" id="UP000324020"/>
    </source>
</evidence>
<evidence type="ECO:0000256" key="4">
    <source>
        <dbReference type="ARBA" id="ARBA00022692"/>
    </source>
</evidence>
<comment type="similarity">
    <text evidence="7">Belongs to the binding-protein-dependent transport system permease family.</text>
</comment>
<comment type="subcellular location">
    <subcellularLocation>
        <location evidence="1 7">Cell membrane</location>
        <topology evidence="1 7">Multi-pass membrane protein</topology>
    </subcellularLocation>
</comment>
<reference evidence="9 10" key="1">
    <citation type="submission" date="2016-10" db="EMBL/GenBank/DDBJ databases">
        <authorList>
            <person name="Varghese N."/>
            <person name="Submissions S."/>
        </authorList>
    </citation>
    <scope>NUCLEOTIDE SEQUENCE [LARGE SCALE GENOMIC DNA]</scope>
    <source>
        <strain evidence="9 10">CGMCC 1.3527</strain>
    </source>
</reference>
<proteinExistence type="inferred from homology"/>
<evidence type="ECO:0000256" key="7">
    <source>
        <dbReference type="RuleBase" id="RU363032"/>
    </source>
</evidence>
<dbReference type="SUPFAM" id="SSF161098">
    <property type="entry name" value="MetI-like"/>
    <property type="match status" value="1"/>
</dbReference>
<feature type="transmembrane region" description="Helical" evidence="7">
    <location>
        <begin position="191"/>
        <end position="215"/>
    </location>
</feature>
<evidence type="ECO:0000313" key="9">
    <source>
        <dbReference type="EMBL" id="SDE93211.1"/>
    </source>
</evidence>
<dbReference type="RefSeq" id="WP_149797139.1">
    <property type="nucleotide sequence ID" value="NZ_FNBO01000001.1"/>
</dbReference>